<gene>
    <name evidence="1" type="ORF">METZ01_LOCUS277702</name>
</gene>
<dbReference type="AlphaFoldDB" id="A0A382KK75"/>
<dbReference type="PANTHER" id="PTHR22939:SF129">
    <property type="entry name" value="SERINE PROTEASE HTRA2, MITOCHONDRIAL"/>
    <property type="match status" value="1"/>
</dbReference>
<dbReference type="EMBL" id="UINC01081210">
    <property type="protein sequence ID" value="SVC24848.1"/>
    <property type="molecule type" value="Genomic_DNA"/>
</dbReference>
<dbReference type="SUPFAM" id="SSF82185">
    <property type="entry name" value="Histone H3 K4-specific methyltransferase SET7/9 N-terminal domain"/>
    <property type="match status" value="1"/>
</dbReference>
<sequence length="327" mass="36292">FVSEFRNDEPYGQFTVYVPDGTILVGDAKDEFKYATITYPNGNKYTGELNDDFERHGQGKMTYANGTTKEGIWKEDEFQYAKNESTPKNNYSDDEELIPAASGSGFAVTSDGYVVTNNHVVKDCNNVEIYHKGRAIPAIVVNVDPIVDLAIIKGNFRPEKFYYLSTKRPRLRMSVDVIGYGFGKKISSNVKITRGIISSLVGIENDSSRFQIDAAVQPGNSGGPIIDSDEKSPTYGNVIGVAVEKVNVDWAKKNLSRVPENIAFGIKSGAVINFLDGNNIEYSIDNELSFEEIDALIHGGTYYLSCLMTLSQYEKVKKTRVLFSDLE</sequence>
<dbReference type="InterPro" id="IPR009003">
    <property type="entry name" value="Peptidase_S1_PA"/>
</dbReference>
<dbReference type="PRINTS" id="PR00834">
    <property type="entry name" value="PROTEASES2C"/>
</dbReference>
<dbReference type="Gene3D" id="2.40.10.10">
    <property type="entry name" value="Trypsin-like serine proteases"/>
    <property type="match status" value="2"/>
</dbReference>
<feature type="non-terminal residue" evidence="1">
    <location>
        <position position="1"/>
    </location>
</feature>
<dbReference type="GO" id="GO:0004252">
    <property type="term" value="F:serine-type endopeptidase activity"/>
    <property type="evidence" value="ECO:0007669"/>
    <property type="project" value="InterPro"/>
</dbReference>
<organism evidence="1">
    <name type="scientific">marine metagenome</name>
    <dbReference type="NCBI Taxonomy" id="408172"/>
    <lineage>
        <taxon>unclassified sequences</taxon>
        <taxon>metagenomes</taxon>
        <taxon>ecological metagenomes</taxon>
    </lineage>
</organism>
<evidence type="ECO:0008006" key="2">
    <source>
        <dbReference type="Google" id="ProtNLM"/>
    </source>
</evidence>
<dbReference type="Pfam" id="PF13365">
    <property type="entry name" value="Trypsin_2"/>
    <property type="match status" value="1"/>
</dbReference>
<name>A0A382KK75_9ZZZZ</name>
<proteinExistence type="predicted"/>
<dbReference type="InterPro" id="IPR001940">
    <property type="entry name" value="Peptidase_S1C"/>
</dbReference>
<dbReference type="SUPFAM" id="SSF50494">
    <property type="entry name" value="Trypsin-like serine proteases"/>
    <property type="match status" value="1"/>
</dbReference>
<dbReference type="GO" id="GO:0006508">
    <property type="term" value="P:proteolysis"/>
    <property type="evidence" value="ECO:0007669"/>
    <property type="project" value="InterPro"/>
</dbReference>
<reference evidence="1" key="1">
    <citation type="submission" date="2018-05" db="EMBL/GenBank/DDBJ databases">
        <authorList>
            <person name="Lanie J.A."/>
            <person name="Ng W.-L."/>
            <person name="Kazmierczak K.M."/>
            <person name="Andrzejewski T.M."/>
            <person name="Davidsen T.M."/>
            <person name="Wayne K.J."/>
            <person name="Tettelin H."/>
            <person name="Glass J.I."/>
            <person name="Rusch D."/>
            <person name="Podicherti R."/>
            <person name="Tsui H.-C.T."/>
            <person name="Winkler M.E."/>
        </authorList>
    </citation>
    <scope>NUCLEOTIDE SEQUENCE</scope>
</reference>
<evidence type="ECO:0000313" key="1">
    <source>
        <dbReference type="EMBL" id="SVC24848.1"/>
    </source>
</evidence>
<dbReference type="Gene3D" id="2.20.110.10">
    <property type="entry name" value="Histone H3 K4-specific methyltransferase SET7/9 N-terminal domain"/>
    <property type="match status" value="1"/>
</dbReference>
<dbReference type="PANTHER" id="PTHR22939">
    <property type="entry name" value="SERINE PROTEASE FAMILY S1C HTRA-RELATED"/>
    <property type="match status" value="1"/>
</dbReference>
<protein>
    <recommendedName>
        <fullName evidence="2">Serine protease</fullName>
    </recommendedName>
</protein>
<dbReference type="InterPro" id="IPR043504">
    <property type="entry name" value="Peptidase_S1_PA_chymotrypsin"/>
</dbReference>
<accession>A0A382KK75</accession>